<proteinExistence type="predicted"/>
<comment type="caution">
    <text evidence="1">The sequence shown here is derived from an EMBL/GenBank/DDBJ whole genome shotgun (WGS) entry which is preliminary data.</text>
</comment>
<evidence type="ECO:0000313" key="1">
    <source>
        <dbReference type="EMBL" id="KAJ7552810.1"/>
    </source>
</evidence>
<dbReference type="Proteomes" id="UP001162992">
    <property type="component" value="Chromosome 6"/>
</dbReference>
<gene>
    <name evidence="1" type="ORF">O6H91_06G071300</name>
</gene>
<protein>
    <submittedName>
        <fullName evidence="1">Uncharacterized protein</fullName>
    </submittedName>
</protein>
<organism evidence="1 2">
    <name type="scientific">Diphasiastrum complanatum</name>
    <name type="common">Issler's clubmoss</name>
    <name type="synonym">Lycopodium complanatum</name>
    <dbReference type="NCBI Taxonomy" id="34168"/>
    <lineage>
        <taxon>Eukaryota</taxon>
        <taxon>Viridiplantae</taxon>
        <taxon>Streptophyta</taxon>
        <taxon>Embryophyta</taxon>
        <taxon>Tracheophyta</taxon>
        <taxon>Lycopodiopsida</taxon>
        <taxon>Lycopodiales</taxon>
        <taxon>Lycopodiaceae</taxon>
        <taxon>Lycopodioideae</taxon>
        <taxon>Diphasiastrum</taxon>
    </lineage>
</organism>
<name>A0ACC2DEU9_DIPCM</name>
<keyword evidence="2" id="KW-1185">Reference proteome</keyword>
<dbReference type="EMBL" id="CM055097">
    <property type="protein sequence ID" value="KAJ7552810.1"/>
    <property type="molecule type" value="Genomic_DNA"/>
</dbReference>
<sequence length="345" mass="38100">MAAWIMHAAVQFTSHNHNSVSPFFIINHHTNAICWKNGIALHWCRSSEVCDTSRVCYNWDMSWKGCSDYGGGVLLKKKSGKVRAVADSARVEGQEQKYEVRVCVNTSCRRSGALQTLDVLRSLAPPNASVESCSCLGRCGAGPNLVVLPAEIFVSHCNTASHVARLLEVQCGAYDHENNLKALALKQQGNAAFEHGNLSLAESLYSEAIQLRPSGGLHFLYANRSAVKLEKGDLESSLKDALEAVQLAPMWAGAYLRQGEAYTVMGKYAEALSVYAKACSFDTSLRRSKSFQVNPLLLSGSGIMKTCVPRFLCIDKFLSSICFLSTWIYQRQSFVMFSEWFLLLD</sequence>
<accession>A0ACC2DEU9</accession>
<evidence type="ECO:0000313" key="2">
    <source>
        <dbReference type="Proteomes" id="UP001162992"/>
    </source>
</evidence>
<reference evidence="2" key="1">
    <citation type="journal article" date="2024" name="Proc. Natl. Acad. Sci. U.S.A.">
        <title>Extraordinary preservation of gene collinearity over three hundred million years revealed in homosporous lycophytes.</title>
        <authorList>
            <person name="Li C."/>
            <person name="Wickell D."/>
            <person name="Kuo L.Y."/>
            <person name="Chen X."/>
            <person name="Nie B."/>
            <person name="Liao X."/>
            <person name="Peng D."/>
            <person name="Ji J."/>
            <person name="Jenkins J."/>
            <person name="Williams M."/>
            <person name="Shu S."/>
            <person name="Plott C."/>
            <person name="Barry K."/>
            <person name="Rajasekar S."/>
            <person name="Grimwood J."/>
            <person name="Han X."/>
            <person name="Sun S."/>
            <person name="Hou Z."/>
            <person name="He W."/>
            <person name="Dai G."/>
            <person name="Sun C."/>
            <person name="Schmutz J."/>
            <person name="Leebens-Mack J.H."/>
            <person name="Li F.W."/>
            <person name="Wang L."/>
        </authorList>
    </citation>
    <scope>NUCLEOTIDE SEQUENCE [LARGE SCALE GENOMIC DNA]</scope>
    <source>
        <strain evidence="2">cv. PW_Plant_1</strain>
    </source>
</reference>